<dbReference type="CDD" id="cd16341">
    <property type="entry name" value="FdhE"/>
    <property type="match status" value="1"/>
</dbReference>
<dbReference type="PANTHER" id="PTHR37689:SF1">
    <property type="entry name" value="PROTEIN FDHE"/>
    <property type="match status" value="1"/>
</dbReference>
<dbReference type="GO" id="GO:0005829">
    <property type="term" value="C:cytosol"/>
    <property type="evidence" value="ECO:0007669"/>
    <property type="project" value="TreeGrafter"/>
</dbReference>
<proteinExistence type="predicted"/>
<accession>A0A485LTU9</accession>
<dbReference type="GO" id="GO:0051604">
    <property type="term" value="P:protein maturation"/>
    <property type="evidence" value="ECO:0007669"/>
    <property type="project" value="TreeGrafter"/>
</dbReference>
<dbReference type="InterPro" id="IPR024064">
    <property type="entry name" value="FdhE-like_sf"/>
</dbReference>
<feature type="domain" description="FdhE central" evidence="1">
    <location>
        <begin position="157"/>
        <end position="192"/>
    </location>
</feature>
<sequence length="271" mass="30848">MNMKNQASQQMFLDFNREFAGVTVTGDMITINVPSQKSLELAKEKKIPLINLCPPRIKPSDFFAVLNKVAGIVRKYKPELKDELSGFLAALPGEVEAQELFVSQAFTPGANLTEKIEGDISPETLTFLLSHTVKPFMKEYGRIMSSYYDPEQWLKGTCPVCGGKPTFSLLNKDAGTRYLYCGLCEVKWRYRRLGCPYCGDNESQFFTVEGLEKYRVYFCDKCRGYIKTINGKILSESYLANDSLDLFWEDVNTVQLDLLAMQEGYFNQRVD</sequence>
<name>A0A485LTU9_9ZZZZ</name>
<dbReference type="PANTHER" id="PTHR37689">
    <property type="entry name" value="PROTEIN FDHE"/>
    <property type="match status" value="1"/>
</dbReference>
<dbReference type="Gene3D" id="3.90.1670.10">
    <property type="entry name" value="FdhE-like domain"/>
    <property type="match status" value="1"/>
</dbReference>
<reference evidence="2" key="1">
    <citation type="submission" date="2019-03" db="EMBL/GenBank/DDBJ databases">
        <authorList>
            <person name="Hao L."/>
        </authorList>
    </citation>
    <scope>NUCLEOTIDE SEQUENCE</scope>
</reference>
<gene>
    <name evidence="2" type="primary">fdhE</name>
    <name evidence="2" type="ORF">SCFA_1140003</name>
</gene>
<organism evidence="2">
    <name type="scientific">anaerobic digester metagenome</name>
    <dbReference type="NCBI Taxonomy" id="1263854"/>
    <lineage>
        <taxon>unclassified sequences</taxon>
        <taxon>metagenomes</taxon>
        <taxon>ecological metagenomes</taxon>
    </lineage>
</organism>
<dbReference type="Pfam" id="PF24859">
    <property type="entry name" value="FdhE_central"/>
    <property type="match status" value="1"/>
</dbReference>
<protein>
    <submittedName>
        <fullName evidence="2">Formate dehydrogenase accessory protein FdhE</fullName>
    </submittedName>
</protein>
<dbReference type="InterPro" id="IPR006452">
    <property type="entry name" value="Formate_DH_accessory"/>
</dbReference>
<dbReference type="SUPFAM" id="SSF144020">
    <property type="entry name" value="FdhE-like"/>
    <property type="match status" value="1"/>
</dbReference>
<evidence type="ECO:0000259" key="1">
    <source>
        <dbReference type="Pfam" id="PF24859"/>
    </source>
</evidence>
<dbReference type="AlphaFoldDB" id="A0A485LTU9"/>
<evidence type="ECO:0000313" key="2">
    <source>
        <dbReference type="EMBL" id="VFU11350.1"/>
    </source>
</evidence>
<dbReference type="EMBL" id="CAADRN010000018">
    <property type="protein sequence ID" value="VFU11350.1"/>
    <property type="molecule type" value="Genomic_DNA"/>
</dbReference>
<dbReference type="GO" id="GO:0008199">
    <property type="term" value="F:ferric iron binding"/>
    <property type="evidence" value="ECO:0007669"/>
    <property type="project" value="TreeGrafter"/>
</dbReference>
<dbReference type="InterPro" id="IPR056797">
    <property type="entry name" value="FdhE_central"/>
</dbReference>